<evidence type="ECO:0000313" key="2">
    <source>
        <dbReference type="EMBL" id="AUG56307.1"/>
    </source>
</evidence>
<keyword evidence="1" id="KW-1133">Transmembrane helix</keyword>
<evidence type="ECO:0000313" key="5">
    <source>
        <dbReference type="Proteomes" id="UP000239720"/>
    </source>
</evidence>
<evidence type="ECO:0000313" key="4">
    <source>
        <dbReference type="Proteomes" id="UP000233534"/>
    </source>
</evidence>
<dbReference type="RefSeq" id="WP_101298726.1">
    <property type="nucleotide sequence ID" value="NZ_CP025197.1"/>
</dbReference>
<accession>A0A2K9DXM4</accession>
<dbReference type="PANTHER" id="PTHR42867:SF1">
    <property type="entry name" value="MEMBRANE PROTEIN-RELATED"/>
    <property type="match status" value="1"/>
</dbReference>
<dbReference type="KEGG" id="hsc:HVS_01720"/>
<dbReference type="OrthoDB" id="9784805at2"/>
<name>A0A2K9DXM4_9FIRM</name>
<feature type="transmembrane region" description="Helical" evidence="1">
    <location>
        <begin position="120"/>
        <end position="141"/>
    </location>
</feature>
<reference evidence="2 4" key="1">
    <citation type="submission" date="2017-12" db="EMBL/GenBank/DDBJ databases">
        <title>Complete genome sequence of Herbivorax saccincola GGR1, a novel Cellulosome-producing hydrolytic bacterium in a thermophilic biogas plant, established by Illumina and Nanopore MinION sequencing.</title>
        <authorList>
            <person name="Pechtl A."/>
            <person name="Ruckert C."/>
            <person name="Koeck D.E."/>
            <person name="Maus I."/>
            <person name="Winkler A."/>
            <person name="Kalinowski J."/>
            <person name="Puhler A."/>
            <person name="Schwarz W.W."/>
            <person name="Zverlov V.V."/>
            <person name="Schluter A."/>
            <person name="Liebl W."/>
        </authorList>
    </citation>
    <scope>NUCLEOTIDE SEQUENCE [LARGE SCALE GENOMIC DNA]</scope>
    <source>
        <strain evidence="2">GGR1</strain>
        <strain evidence="4">SR1</strain>
    </source>
</reference>
<feature type="transmembrane region" description="Helical" evidence="1">
    <location>
        <begin position="161"/>
        <end position="182"/>
    </location>
</feature>
<keyword evidence="1" id="KW-0472">Membrane</keyword>
<gene>
    <name evidence="3" type="ORF">B9R14_01060</name>
    <name evidence="2" type="ORF">HVS_01720</name>
</gene>
<dbReference type="EMBL" id="CP025197">
    <property type="protein sequence ID" value="AUG56307.1"/>
    <property type="molecule type" value="Genomic_DNA"/>
</dbReference>
<sequence length="328" mass="37428">MNKNNNIYKPKHKTSIGGQALIEGLMMIGPENAAIAIRKPDGEIIIEKRPTPKKSAFSKIPIIRGAVGLFKQMVLGFKALMFSAEFVDIEEDISEDGKEQKPSKIDIFLERVFGDKLKDILIYFSVILSLFFSVGLFILLPNFLSELVLTKIFEFEKGSKVLLYNIFEGFIRVFLFFLYLYFASKLKDIKRVWQYHGAEHKTIHCYENEEELTVENIKKYPTAHPRCGTSFLFTVMIVSILVFSATGRHENILINLIMRIVLLPLVAGISYEITRFAGRSDSKIVGIVNAPGLLFQKFTTSEPDEDQIEVAIEAMKNVLVEDRELDKW</sequence>
<organism evidence="2 4">
    <name type="scientific">Acetivibrio saccincola</name>
    <dbReference type="NCBI Taxonomy" id="1677857"/>
    <lineage>
        <taxon>Bacteria</taxon>
        <taxon>Bacillati</taxon>
        <taxon>Bacillota</taxon>
        <taxon>Clostridia</taxon>
        <taxon>Eubacteriales</taxon>
        <taxon>Oscillospiraceae</taxon>
        <taxon>Acetivibrio</taxon>
    </lineage>
</organism>
<proteinExistence type="predicted"/>
<feature type="transmembrane region" description="Helical" evidence="1">
    <location>
        <begin position="227"/>
        <end position="246"/>
    </location>
</feature>
<evidence type="ECO:0008006" key="6">
    <source>
        <dbReference type="Google" id="ProtNLM"/>
    </source>
</evidence>
<keyword evidence="1" id="KW-0812">Transmembrane</keyword>
<dbReference type="Proteomes" id="UP000239720">
    <property type="component" value="Unassembled WGS sequence"/>
</dbReference>
<dbReference type="Pfam" id="PF07136">
    <property type="entry name" value="DUF1385"/>
    <property type="match status" value="1"/>
</dbReference>
<dbReference type="EMBL" id="NEMB01000003">
    <property type="protein sequence ID" value="PQQ65492.1"/>
    <property type="molecule type" value="Genomic_DNA"/>
</dbReference>
<protein>
    <recommendedName>
        <fullName evidence="6">DUF1385 domain-containing protein</fullName>
    </recommendedName>
</protein>
<dbReference type="InterPro" id="IPR010787">
    <property type="entry name" value="DUF1385"/>
</dbReference>
<evidence type="ECO:0000256" key="1">
    <source>
        <dbReference type="SAM" id="Phobius"/>
    </source>
</evidence>
<dbReference type="PANTHER" id="PTHR42867">
    <property type="entry name" value="MEMBRANE PROTEIN-RELATED"/>
    <property type="match status" value="1"/>
</dbReference>
<evidence type="ECO:0000313" key="3">
    <source>
        <dbReference type="EMBL" id="PQQ65492.1"/>
    </source>
</evidence>
<reference evidence="3 5" key="2">
    <citation type="journal article" date="2018" name="Syst. Appl. Microbiol.">
        <title>Characterization and high-quality draft genome sequence of Herbivorax saccincola A7, an anaerobic, alkaliphilic, thermophilic, cellulolytic, and xylanolytic bacterium.</title>
        <authorList>
            <person name="Aikawa S."/>
            <person name="Baramee S."/>
            <person name="Sermsathanaswadi J."/>
            <person name="Thianheng P."/>
            <person name="Tachaapaikoon C."/>
            <person name="Shikata A."/>
            <person name="Waeonukul R."/>
            <person name="Pason P."/>
            <person name="Ratanakhanokchai K."/>
            <person name="Kosugi A."/>
        </authorList>
    </citation>
    <scope>NUCLEOTIDE SEQUENCE [LARGE SCALE GENOMIC DNA]</scope>
    <source>
        <strain evidence="3 5">A7</strain>
    </source>
</reference>
<dbReference type="Proteomes" id="UP000233534">
    <property type="component" value="Chromosome"/>
</dbReference>
<dbReference type="AlphaFoldDB" id="A0A2K9DXM4"/>
<feature type="transmembrane region" description="Helical" evidence="1">
    <location>
        <begin position="252"/>
        <end position="273"/>
    </location>
</feature>
<keyword evidence="4" id="KW-1185">Reference proteome</keyword>